<dbReference type="PROSITE" id="PS00518">
    <property type="entry name" value="ZF_RING_1"/>
    <property type="match status" value="1"/>
</dbReference>
<evidence type="ECO:0000313" key="10">
    <source>
        <dbReference type="RefSeq" id="XP_055861155.1"/>
    </source>
</evidence>
<evidence type="ECO:0000256" key="5">
    <source>
        <dbReference type="PROSITE-ProRule" id="PRU00175"/>
    </source>
</evidence>
<evidence type="ECO:0000259" key="7">
    <source>
        <dbReference type="PROSITE" id="PS50089"/>
    </source>
</evidence>
<dbReference type="RefSeq" id="XP_055861155.1">
    <property type="nucleotide sequence ID" value="XM_056005180.1"/>
</dbReference>
<organism evidence="8 9">
    <name type="scientific">Biomphalaria glabrata</name>
    <name type="common">Bloodfluke planorb</name>
    <name type="synonym">Freshwater snail</name>
    <dbReference type="NCBI Taxonomy" id="6526"/>
    <lineage>
        <taxon>Eukaryota</taxon>
        <taxon>Metazoa</taxon>
        <taxon>Spiralia</taxon>
        <taxon>Lophotrochozoa</taxon>
        <taxon>Mollusca</taxon>
        <taxon>Gastropoda</taxon>
        <taxon>Heterobranchia</taxon>
        <taxon>Euthyneura</taxon>
        <taxon>Panpulmonata</taxon>
        <taxon>Hygrophila</taxon>
        <taxon>Lymnaeoidea</taxon>
        <taxon>Planorbidae</taxon>
        <taxon>Biomphalaria</taxon>
    </lineage>
</organism>
<evidence type="ECO:0000256" key="4">
    <source>
        <dbReference type="ARBA" id="ARBA00022833"/>
    </source>
</evidence>
<feature type="compositionally biased region" description="Polar residues" evidence="6">
    <location>
        <begin position="57"/>
        <end position="71"/>
    </location>
</feature>
<feature type="region of interest" description="Disordered" evidence="6">
    <location>
        <begin position="1"/>
        <end position="20"/>
    </location>
</feature>
<protein>
    <submittedName>
        <fullName evidence="9 10">Proteoglycan 4-like isoform X1</fullName>
    </submittedName>
</protein>
<dbReference type="Gene3D" id="3.30.40.10">
    <property type="entry name" value="Zinc/RING finger domain, C3HC4 (zinc finger)"/>
    <property type="match status" value="1"/>
</dbReference>
<dbReference type="RefSeq" id="XP_055861153.1">
    <property type="nucleotide sequence ID" value="XM_056005178.1"/>
</dbReference>
<dbReference type="SUPFAM" id="SSF57850">
    <property type="entry name" value="RING/U-box"/>
    <property type="match status" value="1"/>
</dbReference>
<dbReference type="InterPro" id="IPR001841">
    <property type="entry name" value="Znf_RING"/>
</dbReference>
<keyword evidence="4" id="KW-0862">Zinc</keyword>
<keyword evidence="2" id="KW-0479">Metal-binding</keyword>
<feature type="compositionally biased region" description="Acidic residues" evidence="6">
    <location>
        <begin position="341"/>
        <end position="368"/>
    </location>
</feature>
<dbReference type="InterPro" id="IPR017907">
    <property type="entry name" value="Znf_RING_CS"/>
</dbReference>
<keyword evidence="8" id="KW-1185">Reference proteome</keyword>
<proteinExistence type="predicted"/>
<keyword evidence="1" id="KW-0808">Transferase</keyword>
<dbReference type="GeneID" id="106080179"/>
<dbReference type="Proteomes" id="UP001165740">
    <property type="component" value="Chromosome 12"/>
</dbReference>
<accession>A0A9W2YEJ8</accession>
<gene>
    <name evidence="9 10" type="primary">LOC106080179</name>
</gene>
<keyword evidence="3 5" id="KW-0863">Zinc-finger</keyword>
<dbReference type="PROSITE" id="PS50089">
    <property type="entry name" value="ZF_RING_2"/>
    <property type="match status" value="1"/>
</dbReference>
<dbReference type="GO" id="GO:0061630">
    <property type="term" value="F:ubiquitin protein ligase activity"/>
    <property type="evidence" value="ECO:0007669"/>
    <property type="project" value="InterPro"/>
</dbReference>
<dbReference type="PANTHER" id="PTHR11224">
    <property type="entry name" value="MAKORIN-RELATED"/>
    <property type="match status" value="1"/>
</dbReference>
<evidence type="ECO:0000256" key="3">
    <source>
        <dbReference type="ARBA" id="ARBA00022771"/>
    </source>
</evidence>
<feature type="domain" description="RING-type" evidence="7">
    <location>
        <begin position="451"/>
        <end position="501"/>
    </location>
</feature>
<feature type="compositionally biased region" description="Basic residues" evidence="6">
    <location>
        <begin position="7"/>
        <end position="20"/>
    </location>
</feature>
<reference evidence="9 10" key="1">
    <citation type="submission" date="2025-04" db="UniProtKB">
        <authorList>
            <consortium name="RefSeq"/>
        </authorList>
    </citation>
    <scope>IDENTIFICATION</scope>
</reference>
<sequence>MPGSSRNIHRSLRRTRNGSVRHRLPYSRAFRVALSLGSGQIFTRNARLRYSQTYDQRQPLTSGHVDNQTTNHPQSSSQPHPQSSSQPHPQSSRQPHPQSSSYPYPQSSSQPHPQSSSEPHPQSSSHPYPQSSSHPHPQSSSHPHPQSSSQTHPQSSSQPHPQSSSHSYPQSSSQPHPQSSSHPHPQSSSHPHPQSSSQPHPQSSSHPHPLFSSQPHPLFSSQPHPLFSNYPHPRFSSHPHHQSSNQPHPQTLNQLHPQTSRRRRLRSSNQQRPQTFIQRRIRFSGQQDPQTSLEAFSIVHNMHRTGAFRTYRTTVEESESYSDTSVDSSDYISSDGSSDSSSDDSSDDSSGDSSDDSSDDSSGDSTDDDVVMEMTVKKSQICPPVSARNESFQPELCAKDAVGECHDPACPLSHFQVCDFCKKPKLHPTNNSERSQHLKDCLFEQSKDKTCEVCLETILQPQSENRFGLQQNCKHCVCFDCLRRWNQNKKMANHKACPTCRTDSGCILSSRYWIEPVEVKGPVMQYVKELLENTVKPNSTVYEIIELIC</sequence>
<dbReference type="SMART" id="SM00184">
    <property type="entry name" value="RING"/>
    <property type="match status" value="1"/>
</dbReference>
<dbReference type="InterPro" id="IPR045072">
    <property type="entry name" value="MKRN-like"/>
</dbReference>
<evidence type="ECO:0000313" key="9">
    <source>
        <dbReference type="RefSeq" id="XP_055861153.1"/>
    </source>
</evidence>
<feature type="compositionally biased region" description="Low complexity" evidence="6">
    <location>
        <begin position="72"/>
        <end position="217"/>
    </location>
</feature>
<dbReference type="PANTHER" id="PTHR11224:SF10">
    <property type="entry name" value="IP09428P-RELATED"/>
    <property type="match status" value="1"/>
</dbReference>
<feature type="region of interest" description="Disordered" evidence="6">
    <location>
        <begin position="310"/>
        <end position="368"/>
    </location>
</feature>
<feature type="compositionally biased region" description="Low complexity" evidence="6">
    <location>
        <begin position="321"/>
        <end position="340"/>
    </location>
</feature>
<feature type="region of interest" description="Disordered" evidence="6">
    <location>
        <begin position="57"/>
        <end position="289"/>
    </location>
</feature>
<dbReference type="GO" id="GO:0000209">
    <property type="term" value="P:protein polyubiquitination"/>
    <property type="evidence" value="ECO:0007669"/>
    <property type="project" value="InterPro"/>
</dbReference>
<evidence type="ECO:0000313" key="8">
    <source>
        <dbReference type="Proteomes" id="UP001165740"/>
    </source>
</evidence>
<dbReference type="AlphaFoldDB" id="A0A9W2YEJ8"/>
<dbReference type="GO" id="GO:0008270">
    <property type="term" value="F:zinc ion binding"/>
    <property type="evidence" value="ECO:0007669"/>
    <property type="project" value="UniProtKB-KW"/>
</dbReference>
<evidence type="ECO:0000256" key="6">
    <source>
        <dbReference type="SAM" id="MobiDB-lite"/>
    </source>
</evidence>
<name>A0A9W2YEJ8_BIOGL</name>
<dbReference type="InterPro" id="IPR013083">
    <property type="entry name" value="Znf_RING/FYVE/PHD"/>
</dbReference>
<evidence type="ECO:0000256" key="1">
    <source>
        <dbReference type="ARBA" id="ARBA00022679"/>
    </source>
</evidence>
<dbReference type="OrthoDB" id="411372at2759"/>
<evidence type="ECO:0000256" key="2">
    <source>
        <dbReference type="ARBA" id="ARBA00022723"/>
    </source>
</evidence>